<comment type="caution">
    <text evidence="3">The sequence shown here is derived from an EMBL/GenBank/DDBJ whole genome shotgun (WGS) entry which is preliminary data.</text>
</comment>
<dbReference type="EMBL" id="JQFK01001712">
    <property type="protein sequence ID" value="KGK34372.1"/>
    <property type="molecule type" value="Genomic_DNA"/>
</dbReference>
<accession>A0A099NR05</accession>
<evidence type="ECO:0000313" key="4">
    <source>
        <dbReference type="Proteomes" id="UP000029867"/>
    </source>
</evidence>
<name>A0A099NR05_PICKU</name>
<keyword evidence="1" id="KW-0732">Signal</keyword>
<dbReference type="AlphaFoldDB" id="A0A099NR05"/>
<evidence type="ECO:0000259" key="2">
    <source>
        <dbReference type="Pfam" id="PF00085"/>
    </source>
</evidence>
<feature type="chain" id="PRO_5001951663" description="Thioredoxin domain-containing protein" evidence="1">
    <location>
        <begin position="19"/>
        <end position="51"/>
    </location>
</feature>
<dbReference type="Gene3D" id="3.40.30.10">
    <property type="entry name" value="Glutaredoxin"/>
    <property type="match status" value="1"/>
</dbReference>
<evidence type="ECO:0000256" key="1">
    <source>
        <dbReference type="SAM" id="SignalP"/>
    </source>
</evidence>
<evidence type="ECO:0000313" key="3">
    <source>
        <dbReference type="EMBL" id="KGK34372.1"/>
    </source>
</evidence>
<feature type="non-terminal residue" evidence="3">
    <location>
        <position position="51"/>
    </location>
</feature>
<dbReference type="Pfam" id="PF00085">
    <property type="entry name" value="Thioredoxin"/>
    <property type="match status" value="1"/>
</dbReference>
<organism evidence="3 4">
    <name type="scientific">Pichia kudriavzevii</name>
    <name type="common">Yeast</name>
    <name type="synonym">Issatchenkia orientalis</name>
    <dbReference type="NCBI Taxonomy" id="4909"/>
    <lineage>
        <taxon>Eukaryota</taxon>
        <taxon>Fungi</taxon>
        <taxon>Dikarya</taxon>
        <taxon>Ascomycota</taxon>
        <taxon>Saccharomycotina</taxon>
        <taxon>Pichiomycetes</taxon>
        <taxon>Pichiales</taxon>
        <taxon>Pichiaceae</taxon>
        <taxon>Pichia</taxon>
    </lineage>
</organism>
<gene>
    <name evidence="3" type="ORF">JL09_g6481</name>
</gene>
<feature type="signal peptide" evidence="1">
    <location>
        <begin position="1"/>
        <end position="18"/>
    </location>
</feature>
<reference evidence="4" key="1">
    <citation type="journal article" date="2014" name="Microb. Cell Fact.">
        <title>Exploiting Issatchenkia orientalis SD108 for succinic acid production.</title>
        <authorList>
            <person name="Xiao H."/>
            <person name="Shao Z."/>
            <person name="Jiang Y."/>
            <person name="Dole S."/>
            <person name="Zhao H."/>
        </authorList>
    </citation>
    <scope>NUCLEOTIDE SEQUENCE [LARGE SCALE GENOMIC DNA]</scope>
    <source>
        <strain evidence="4">SD108</strain>
    </source>
</reference>
<proteinExistence type="predicted"/>
<dbReference type="SUPFAM" id="SSF52833">
    <property type="entry name" value="Thioredoxin-like"/>
    <property type="match status" value="1"/>
</dbReference>
<dbReference type="InterPro" id="IPR036249">
    <property type="entry name" value="Thioredoxin-like_sf"/>
</dbReference>
<dbReference type="InterPro" id="IPR013766">
    <property type="entry name" value="Thioredoxin_domain"/>
</dbReference>
<protein>
    <recommendedName>
        <fullName evidence="2">Thioredoxin domain-containing protein</fullName>
    </recommendedName>
</protein>
<dbReference type="HOGENOM" id="CLU_3111958_0_0_1"/>
<sequence>MKFYSAFSLLSLAVSALANHVIIADESNFDDIVLNSDKTSFVKFYADWCSH</sequence>
<feature type="domain" description="Thioredoxin" evidence="2">
    <location>
        <begin position="21"/>
        <end position="51"/>
    </location>
</feature>
<dbReference type="Proteomes" id="UP000029867">
    <property type="component" value="Unassembled WGS sequence"/>
</dbReference>